<dbReference type="Proteomes" id="UP000790709">
    <property type="component" value="Unassembled WGS sequence"/>
</dbReference>
<evidence type="ECO:0000313" key="1">
    <source>
        <dbReference type="EMBL" id="KAH7928300.1"/>
    </source>
</evidence>
<comment type="caution">
    <text evidence="1">The sequence shown here is derived from an EMBL/GenBank/DDBJ whole genome shotgun (WGS) entry which is preliminary data.</text>
</comment>
<name>A0ACB8BQT9_9AGAM</name>
<keyword evidence="2" id="KW-1185">Reference proteome</keyword>
<reference evidence="1" key="1">
    <citation type="journal article" date="2021" name="New Phytol.">
        <title>Evolutionary innovations through gain and loss of genes in the ectomycorrhizal Boletales.</title>
        <authorList>
            <person name="Wu G."/>
            <person name="Miyauchi S."/>
            <person name="Morin E."/>
            <person name="Kuo A."/>
            <person name="Drula E."/>
            <person name="Varga T."/>
            <person name="Kohler A."/>
            <person name="Feng B."/>
            <person name="Cao Y."/>
            <person name="Lipzen A."/>
            <person name="Daum C."/>
            <person name="Hundley H."/>
            <person name="Pangilinan J."/>
            <person name="Johnson J."/>
            <person name="Barry K."/>
            <person name="LaButti K."/>
            <person name="Ng V."/>
            <person name="Ahrendt S."/>
            <person name="Min B."/>
            <person name="Choi I.G."/>
            <person name="Park H."/>
            <person name="Plett J.M."/>
            <person name="Magnuson J."/>
            <person name="Spatafora J.W."/>
            <person name="Nagy L.G."/>
            <person name="Henrissat B."/>
            <person name="Grigoriev I.V."/>
            <person name="Yang Z.L."/>
            <person name="Xu J."/>
            <person name="Martin F.M."/>
        </authorList>
    </citation>
    <scope>NUCLEOTIDE SEQUENCE</scope>
    <source>
        <strain evidence="1">KUC20120723A-06</strain>
    </source>
</reference>
<proteinExistence type="predicted"/>
<organism evidence="1 2">
    <name type="scientific">Leucogyrophana mollusca</name>
    <dbReference type="NCBI Taxonomy" id="85980"/>
    <lineage>
        <taxon>Eukaryota</taxon>
        <taxon>Fungi</taxon>
        <taxon>Dikarya</taxon>
        <taxon>Basidiomycota</taxon>
        <taxon>Agaricomycotina</taxon>
        <taxon>Agaricomycetes</taxon>
        <taxon>Agaricomycetidae</taxon>
        <taxon>Boletales</taxon>
        <taxon>Boletales incertae sedis</taxon>
        <taxon>Leucogyrophana</taxon>
    </lineage>
</organism>
<protein>
    <submittedName>
        <fullName evidence="1">Uncharacterized protein</fullName>
    </submittedName>
</protein>
<dbReference type="EMBL" id="MU266355">
    <property type="protein sequence ID" value="KAH7928300.1"/>
    <property type="molecule type" value="Genomic_DNA"/>
</dbReference>
<evidence type="ECO:0000313" key="2">
    <source>
        <dbReference type="Proteomes" id="UP000790709"/>
    </source>
</evidence>
<accession>A0ACB8BQT9</accession>
<gene>
    <name evidence="1" type="ORF">BV22DRAFT_1083444</name>
</gene>
<sequence length="680" mass="75645">MNGTRTRLENPMAPDPHSMAPESHPTAKRKADESNPLLHAAKRSKKEGKPGASKRKLVGEEQPGGLFIVRARAASPQQSSSQPVVGTSSQPVFTNSSQPVINTTAPPRAHSRPPPSSSQPTPGPSKSKPPSKKFKAESSRAATKAKVHDGIPTTTREDPELDEDVRQMEDETDHLRRRSRAKETVNPEFQFPPSKPPSQRHTSDAIQRHLHDPLQRRPNDALQPLAESETPQIERNKLMREGLLPLPRARTPQPPPPPLPPQTSQHEHSRHTPQHSRRSSMSMRGKRISTSFETTGVISQPHTSVNDSSFYKHIDCDLPDPQRARQLLIWSAARAIAREREPSSSTSKSKSQGKDPPPLPPLDAHLQQILQAAEEDVIRLLAEKKIDTSVYSHGHSDDAGGDARNLNLKPNEQNVKNRAREVKFREDIERAKAESDAWAQVDQFYNTYDANSRADLEKRRQALNPPTSSRAHGKGKQRAASQEREQESPDEDDDWSWLLPHPADLSPDFRERVDLEVVKRVMTSRSKNGGSSSALDERMKDMQFKVDSIFSYVNSAMQTTNVAEAEFDHRYSLLSLALNARTRSVPPPSAHSPTSLSSHLPLPPRAANHDLRHDPQDIFRALSRIDKERPPGEVGDAARRAAREVQRVQEGGGVGVGERRLTGVVATPRKAPGTPRRKDR</sequence>